<dbReference type="Proteomes" id="UP000789833">
    <property type="component" value="Unassembled WGS sequence"/>
</dbReference>
<organism evidence="1 2">
    <name type="scientific">Sutcliffiella rhizosphaerae</name>
    <dbReference type="NCBI Taxonomy" id="2880967"/>
    <lineage>
        <taxon>Bacteria</taxon>
        <taxon>Bacillati</taxon>
        <taxon>Bacillota</taxon>
        <taxon>Bacilli</taxon>
        <taxon>Bacillales</taxon>
        <taxon>Bacillaceae</taxon>
        <taxon>Sutcliffiella</taxon>
    </lineage>
</organism>
<dbReference type="EMBL" id="CAKJTJ010000009">
    <property type="protein sequence ID" value="CAG9621310.1"/>
    <property type="molecule type" value="Genomic_DNA"/>
</dbReference>
<dbReference type="Pfam" id="PF10924">
    <property type="entry name" value="DUF2711"/>
    <property type="match status" value="1"/>
</dbReference>
<accession>A0ABN8AEQ7</accession>
<protein>
    <submittedName>
        <fullName evidence="1">Uncharacterized protein</fullName>
    </submittedName>
</protein>
<evidence type="ECO:0000313" key="2">
    <source>
        <dbReference type="Proteomes" id="UP000789833"/>
    </source>
</evidence>
<name>A0ABN8AEQ7_9BACI</name>
<proteinExistence type="predicted"/>
<keyword evidence="2" id="KW-1185">Reference proteome</keyword>
<gene>
    <name evidence="1" type="ORF">BACCIP111883_02082</name>
</gene>
<dbReference type="InterPro" id="IPR024250">
    <property type="entry name" value="DUF2711"/>
</dbReference>
<sequence length="164" mass="18783">MREASGLASLAEMAMALRTYIGALNRDYAREDLCERLISVVQTDIFLPVEDYTSLFLSDKLLGLLGSRGATHLYYHDPILEKRGKHEIKTIDPVSFQGLAHKELLVSDENNDFAFMVEFDSFETILMYKGESLEEFIKAVNVEAKICRESTYVNWYLDDLEINN</sequence>
<comment type="caution">
    <text evidence="1">The sequence shown here is derived from an EMBL/GenBank/DDBJ whole genome shotgun (WGS) entry which is preliminary data.</text>
</comment>
<evidence type="ECO:0000313" key="1">
    <source>
        <dbReference type="EMBL" id="CAG9621310.1"/>
    </source>
</evidence>
<reference evidence="1 2" key="1">
    <citation type="submission" date="2021-10" db="EMBL/GenBank/DDBJ databases">
        <authorList>
            <person name="Criscuolo A."/>
        </authorList>
    </citation>
    <scope>NUCLEOTIDE SEQUENCE [LARGE SCALE GENOMIC DNA]</scope>
    <source>
        <strain evidence="2">CIP 111883</strain>
    </source>
</reference>